<keyword evidence="10" id="KW-0206">Cytoskeleton</keyword>
<evidence type="ECO:0000256" key="2">
    <source>
        <dbReference type="ARBA" id="ARBA00004629"/>
    </source>
</evidence>
<evidence type="ECO:0000313" key="18">
    <source>
        <dbReference type="Proteomes" id="UP000595140"/>
    </source>
</evidence>
<evidence type="ECO:0000256" key="1">
    <source>
        <dbReference type="ARBA" id="ARBA00004186"/>
    </source>
</evidence>
<dbReference type="GO" id="GO:0003676">
    <property type="term" value="F:nucleic acid binding"/>
    <property type="evidence" value="ECO:0007669"/>
    <property type="project" value="InterPro"/>
</dbReference>
<evidence type="ECO:0000256" key="3">
    <source>
        <dbReference type="ARBA" id="ARBA00010684"/>
    </source>
</evidence>
<dbReference type="InterPro" id="IPR054722">
    <property type="entry name" value="PolX-like_BBD"/>
</dbReference>
<evidence type="ECO:0000256" key="13">
    <source>
        <dbReference type="ARBA" id="ARBA00029651"/>
    </source>
</evidence>
<feature type="region of interest" description="Disordered" evidence="14">
    <location>
        <begin position="156"/>
        <end position="189"/>
    </location>
</feature>
<sequence length="476" mass="53617">MTDAEWAKHQKNDKPKKLSEEEWEDLKDMETSTICLCVANSMLRVVLSLTDPVDILDKLESRYKSKSLTSRLYLKKQLFGLQMVEEANFNGHLDEFNKITTELESIDVKIEEEDKALLLLVSLPSSFDNIVTTLLFGKETLKFDGVVALLMNETRRGGNEVSNDGQALVAKGAGRERGQSKERGGVSQRFKSSSKSFRCYYCDEEGHFKRDDPKRRKEKKDGKTPGTAATESSNQAREEDLFLATTKSLGKSDWILDSGCSFHMCSVNEQFGTYQTCDGGAVKMANGARSRIAGVGTMQVRMFDGVTNCIISQHNLKTKQMRHSHDYHHHRAVDGLVTFLSKSHHDLNLVSFKLEKEFQHVYSDNTNPMKLVSRINKIQQELASIQEHCRELLAAKQDVIDKARATLVLNRSLLQKLQTHAGLPIIDDSNDPEFVNFSQVIEEWTAHVRAGTDNENQESASEDINHLLFSAIVPGN</sequence>
<dbReference type="Proteomes" id="UP000595140">
    <property type="component" value="Unassembled WGS sequence"/>
</dbReference>
<comment type="similarity">
    <text evidence="3">Belongs to the SKA2 family.</text>
</comment>
<keyword evidence="8" id="KW-0498">Mitosis</keyword>
<feature type="region of interest" description="Disordered" evidence="14">
    <location>
        <begin position="210"/>
        <end position="236"/>
    </location>
</feature>
<dbReference type="SUPFAM" id="SSF57756">
    <property type="entry name" value="Retrovirus zinc finger-like domains"/>
    <property type="match status" value="1"/>
</dbReference>
<evidence type="ECO:0000256" key="8">
    <source>
        <dbReference type="ARBA" id="ARBA00022776"/>
    </source>
</evidence>
<dbReference type="GO" id="GO:0008270">
    <property type="term" value="F:zinc ion binding"/>
    <property type="evidence" value="ECO:0007669"/>
    <property type="project" value="InterPro"/>
</dbReference>
<dbReference type="GO" id="GO:0051301">
    <property type="term" value="P:cell division"/>
    <property type="evidence" value="ECO:0007669"/>
    <property type="project" value="UniProtKB-KW"/>
</dbReference>
<dbReference type="GO" id="GO:0000940">
    <property type="term" value="C:outer kinetochore"/>
    <property type="evidence" value="ECO:0007669"/>
    <property type="project" value="InterPro"/>
</dbReference>
<evidence type="ECO:0000256" key="4">
    <source>
        <dbReference type="ARBA" id="ARBA00022454"/>
    </source>
</evidence>
<feature type="compositionally biased region" description="Basic and acidic residues" evidence="14">
    <location>
        <begin position="210"/>
        <end position="223"/>
    </location>
</feature>
<evidence type="ECO:0000313" key="17">
    <source>
        <dbReference type="EMBL" id="VFQ68775.1"/>
    </source>
</evidence>
<accession>A0A484KW78</accession>
<dbReference type="PANTHER" id="PTHR32017">
    <property type="entry name" value="SPINDLE AND KINETOCHORE-ASSOCIATED PROTEIN 2"/>
    <property type="match status" value="1"/>
</dbReference>
<feature type="domain" description="Retrovirus-related Pol polyprotein from transposon TNT 1-94-like beta-barrel" evidence="16">
    <location>
        <begin position="254"/>
        <end position="311"/>
    </location>
</feature>
<dbReference type="Pfam" id="PF16740">
    <property type="entry name" value="SKA2"/>
    <property type="match status" value="1"/>
</dbReference>
<dbReference type="InterPro" id="IPR036875">
    <property type="entry name" value="Znf_CCHC_sf"/>
</dbReference>
<dbReference type="InterPro" id="IPR042091">
    <property type="entry name" value="Ska2_N"/>
</dbReference>
<evidence type="ECO:0000256" key="5">
    <source>
        <dbReference type="ARBA" id="ARBA00022490"/>
    </source>
</evidence>
<dbReference type="Gene3D" id="6.10.250.1380">
    <property type="match status" value="1"/>
</dbReference>
<keyword evidence="18" id="KW-1185">Reference proteome</keyword>
<name>A0A484KW78_9ASTE</name>
<evidence type="ECO:0000256" key="7">
    <source>
        <dbReference type="ARBA" id="ARBA00022701"/>
    </source>
</evidence>
<keyword evidence="6" id="KW-0132">Cell division</keyword>
<dbReference type="GO" id="GO:0007059">
    <property type="term" value="P:chromosome segregation"/>
    <property type="evidence" value="ECO:0007669"/>
    <property type="project" value="InterPro"/>
</dbReference>
<dbReference type="Pfam" id="PF22936">
    <property type="entry name" value="Pol_BBD"/>
    <property type="match status" value="1"/>
</dbReference>
<dbReference type="PANTHER" id="PTHR32017:SF3">
    <property type="entry name" value="SPINDLE AND KINETOCHORE-ASSOCIATED PROTEIN 2"/>
    <property type="match status" value="1"/>
</dbReference>
<dbReference type="InterPro" id="IPR026762">
    <property type="entry name" value="Ska2"/>
</dbReference>
<gene>
    <name evidence="17" type="ORF">CCAM_LOCUS10551</name>
</gene>
<reference evidence="17 18" key="1">
    <citation type="submission" date="2018-04" db="EMBL/GenBank/DDBJ databases">
        <authorList>
            <person name="Vogel A."/>
        </authorList>
    </citation>
    <scope>NUCLEOTIDE SEQUENCE [LARGE SCALE GENOMIC DNA]</scope>
</reference>
<proteinExistence type="inferred from homology"/>
<keyword evidence="9" id="KW-0995">Kinetochore</keyword>
<evidence type="ECO:0000256" key="14">
    <source>
        <dbReference type="SAM" id="MobiDB-lite"/>
    </source>
</evidence>
<keyword evidence="5" id="KW-0963">Cytoplasm</keyword>
<keyword evidence="4" id="KW-0158">Chromosome</keyword>
<dbReference type="OrthoDB" id="193920at2759"/>
<evidence type="ECO:0000256" key="10">
    <source>
        <dbReference type="ARBA" id="ARBA00023212"/>
    </source>
</evidence>
<dbReference type="GO" id="GO:0005876">
    <property type="term" value="C:spindle microtubule"/>
    <property type="evidence" value="ECO:0007669"/>
    <property type="project" value="InterPro"/>
</dbReference>
<dbReference type="GO" id="GO:0000278">
    <property type="term" value="P:mitotic cell cycle"/>
    <property type="evidence" value="ECO:0007669"/>
    <property type="project" value="TreeGrafter"/>
</dbReference>
<evidence type="ECO:0000256" key="12">
    <source>
        <dbReference type="ARBA" id="ARBA00023328"/>
    </source>
</evidence>
<dbReference type="GO" id="GO:0008017">
    <property type="term" value="F:microtubule binding"/>
    <property type="evidence" value="ECO:0007669"/>
    <property type="project" value="InterPro"/>
</dbReference>
<dbReference type="EMBL" id="OOIL02000725">
    <property type="protein sequence ID" value="VFQ68775.1"/>
    <property type="molecule type" value="Genomic_DNA"/>
</dbReference>
<dbReference type="Pfam" id="PF14223">
    <property type="entry name" value="Retrotran_gag_2"/>
    <property type="match status" value="1"/>
</dbReference>
<dbReference type="Gene3D" id="4.10.60.10">
    <property type="entry name" value="Zinc finger, CCHC-type"/>
    <property type="match status" value="1"/>
</dbReference>
<evidence type="ECO:0000256" key="9">
    <source>
        <dbReference type="ARBA" id="ARBA00022838"/>
    </source>
</evidence>
<feature type="domain" description="Ska2 N-terminal" evidence="15">
    <location>
        <begin position="330"/>
        <end position="437"/>
    </location>
</feature>
<feature type="compositionally biased region" description="Basic and acidic residues" evidence="14">
    <location>
        <begin position="173"/>
        <end position="184"/>
    </location>
</feature>
<evidence type="ECO:0000259" key="16">
    <source>
        <dbReference type="Pfam" id="PF22936"/>
    </source>
</evidence>
<evidence type="ECO:0000256" key="6">
    <source>
        <dbReference type="ARBA" id="ARBA00022618"/>
    </source>
</evidence>
<protein>
    <recommendedName>
        <fullName evidence="13">Protein FAM33A</fullName>
    </recommendedName>
</protein>
<organism evidence="17 18">
    <name type="scientific">Cuscuta campestris</name>
    <dbReference type="NCBI Taxonomy" id="132261"/>
    <lineage>
        <taxon>Eukaryota</taxon>
        <taxon>Viridiplantae</taxon>
        <taxon>Streptophyta</taxon>
        <taxon>Embryophyta</taxon>
        <taxon>Tracheophyta</taxon>
        <taxon>Spermatophyta</taxon>
        <taxon>Magnoliopsida</taxon>
        <taxon>eudicotyledons</taxon>
        <taxon>Gunneridae</taxon>
        <taxon>Pentapetalae</taxon>
        <taxon>asterids</taxon>
        <taxon>lamiids</taxon>
        <taxon>Solanales</taxon>
        <taxon>Convolvulaceae</taxon>
        <taxon>Cuscuteae</taxon>
        <taxon>Cuscuta</taxon>
        <taxon>Cuscuta subgen. Grammica</taxon>
        <taxon>Cuscuta sect. Cleistogrammica</taxon>
    </lineage>
</organism>
<evidence type="ECO:0000259" key="15">
    <source>
        <dbReference type="Pfam" id="PF16740"/>
    </source>
</evidence>
<feature type="region of interest" description="Disordered" evidence="14">
    <location>
        <begin position="1"/>
        <end position="20"/>
    </location>
</feature>
<evidence type="ECO:0000256" key="11">
    <source>
        <dbReference type="ARBA" id="ARBA00023306"/>
    </source>
</evidence>
<dbReference type="AlphaFoldDB" id="A0A484KW78"/>
<keyword evidence="7" id="KW-0493">Microtubule</keyword>
<keyword evidence="12" id="KW-0137">Centromere</keyword>
<comment type="subcellular location">
    <subcellularLocation>
        <location evidence="2">Chromosome</location>
        <location evidence="2">Centromere</location>
        <location evidence="2">Kinetochore</location>
    </subcellularLocation>
    <subcellularLocation>
        <location evidence="1">Cytoplasm</location>
        <location evidence="1">Cytoskeleton</location>
        <location evidence="1">Spindle</location>
    </subcellularLocation>
</comment>
<keyword evidence="11" id="KW-0131">Cell cycle</keyword>